<accession>A0A942A1H0</accession>
<evidence type="ECO:0000313" key="1">
    <source>
        <dbReference type="EMBL" id="MBS1257776.1"/>
    </source>
</evidence>
<reference evidence="1" key="1">
    <citation type="journal article" date="2021" name="ISME J.">
        <title>Fine-scale metabolic discontinuity in a stratified prokaryote microbiome of a Red Sea deep halocline.</title>
        <authorList>
            <person name="Michoud G."/>
            <person name="Ngugi D.K."/>
            <person name="Barozzi A."/>
            <person name="Merlino G."/>
            <person name="Calleja M.L."/>
            <person name="Delgado-Huertas A."/>
            <person name="Moran X.A.G."/>
            <person name="Daffonchio D."/>
        </authorList>
    </citation>
    <scope>NUCLEOTIDE SEQUENCE</scope>
    <source>
        <strain evidence="1">SuakinDeep_MAG55_1</strain>
    </source>
</reference>
<dbReference type="EMBL" id="JAANXD010000036">
    <property type="protein sequence ID" value="MBS1257776.1"/>
    <property type="molecule type" value="Genomic_DNA"/>
</dbReference>
<protein>
    <submittedName>
        <fullName evidence="1">Uncharacterized protein</fullName>
    </submittedName>
</protein>
<dbReference type="Proteomes" id="UP000722750">
    <property type="component" value="Unassembled WGS sequence"/>
</dbReference>
<evidence type="ECO:0000313" key="2">
    <source>
        <dbReference type="Proteomes" id="UP000722750"/>
    </source>
</evidence>
<comment type="caution">
    <text evidence="1">The sequence shown here is derived from an EMBL/GenBank/DDBJ whole genome shotgun (WGS) entry which is preliminary data.</text>
</comment>
<gene>
    <name evidence="1" type="ORF">MAG551_00823</name>
</gene>
<dbReference type="AlphaFoldDB" id="A0A942A1H0"/>
<proteinExistence type="predicted"/>
<dbReference type="PROSITE" id="PS51257">
    <property type="entry name" value="PROKAR_LIPOPROTEIN"/>
    <property type="match status" value="1"/>
</dbReference>
<organism evidence="1 2">
    <name type="scientific">Candidatus Scalindua arabica</name>
    <dbReference type="NCBI Taxonomy" id="1127984"/>
    <lineage>
        <taxon>Bacteria</taxon>
        <taxon>Pseudomonadati</taxon>
        <taxon>Planctomycetota</taxon>
        <taxon>Candidatus Brocadiia</taxon>
        <taxon>Candidatus Brocadiales</taxon>
        <taxon>Candidatus Scalinduaceae</taxon>
        <taxon>Candidatus Scalindua</taxon>
    </lineage>
</organism>
<name>A0A942A1H0_9BACT</name>
<sequence length="173" mass="20299">MEIYSKRFTRSFLKFSLIGLIFILSCGKTEEQVGMQEGEPLEWYEKLGFSENMKQMKDDTMLMTRRLGEGDWADAEELCAKIEKTFNSLNLDSDEIPKEFFELQGMFNASLVKMSQVCREKDHGKAAVQLDLFKKTCSYCHRLTRKEWDRMNMETDFGVAMDKYYQSREPGDK</sequence>